<reference evidence="2 3" key="1">
    <citation type="submission" date="2020-04" db="EMBL/GenBank/DDBJ databases">
        <title>Plant Genome Project.</title>
        <authorList>
            <person name="Zhang R.-G."/>
        </authorList>
    </citation>
    <scope>NUCLEOTIDE SEQUENCE [LARGE SCALE GENOMIC DNA]</scope>
    <source>
        <strain evidence="2">YNK0</strain>
        <tissue evidence="2">Leaf</tissue>
    </source>
</reference>
<evidence type="ECO:0000313" key="2">
    <source>
        <dbReference type="EMBL" id="KAF8410623.1"/>
    </source>
</evidence>
<feature type="transmembrane region" description="Helical" evidence="1">
    <location>
        <begin position="43"/>
        <end position="66"/>
    </location>
</feature>
<sequence>MDKRVVREKMGSGFVFISMFLQLEASRIPNDPMKRKKLKIARYVEYGMALLVGSCYGLSLAFFVFLKGDLKL</sequence>
<keyword evidence="1" id="KW-0812">Transmembrane</keyword>
<keyword evidence="3" id="KW-1185">Reference proteome</keyword>
<protein>
    <submittedName>
        <fullName evidence="2">Uncharacterized protein</fullName>
    </submittedName>
</protein>
<dbReference type="OrthoDB" id="9924288at2759"/>
<evidence type="ECO:0000256" key="1">
    <source>
        <dbReference type="SAM" id="Phobius"/>
    </source>
</evidence>
<keyword evidence="1" id="KW-1133">Transmembrane helix</keyword>
<keyword evidence="1" id="KW-0472">Membrane</keyword>
<comment type="caution">
    <text evidence="2">The sequence shown here is derived from an EMBL/GenBank/DDBJ whole genome shotgun (WGS) entry which is preliminary data.</text>
</comment>
<evidence type="ECO:0000313" key="3">
    <source>
        <dbReference type="Proteomes" id="UP000655225"/>
    </source>
</evidence>
<name>A0A835DNE2_TETSI</name>
<accession>A0A835DNE2</accession>
<proteinExistence type="predicted"/>
<gene>
    <name evidence="2" type="ORF">HHK36_003155</name>
</gene>
<organism evidence="2 3">
    <name type="scientific">Tetracentron sinense</name>
    <name type="common">Spur-leaf</name>
    <dbReference type="NCBI Taxonomy" id="13715"/>
    <lineage>
        <taxon>Eukaryota</taxon>
        <taxon>Viridiplantae</taxon>
        <taxon>Streptophyta</taxon>
        <taxon>Embryophyta</taxon>
        <taxon>Tracheophyta</taxon>
        <taxon>Spermatophyta</taxon>
        <taxon>Magnoliopsida</taxon>
        <taxon>Trochodendrales</taxon>
        <taxon>Trochodendraceae</taxon>
        <taxon>Tetracentron</taxon>
    </lineage>
</organism>
<dbReference type="Proteomes" id="UP000655225">
    <property type="component" value="Unassembled WGS sequence"/>
</dbReference>
<dbReference type="AlphaFoldDB" id="A0A835DNE2"/>
<dbReference type="EMBL" id="JABCRI010000002">
    <property type="protein sequence ID" value="KAF8410623.1"/>
    <property type="molecule type" value="Genomic_DNA"/>
</dbReference>